<dbReference type="eggNOG" id="ENOG502SZYB">
    <property type="taxonomic scope" value="Eukaryota"/>
</dbReference>
<gene>
    <name evidence="3" type="ORF">BRAFLDRAFT_126806</name>
</gene>
<name>C3YDQ3_BRAFL</name>
<feature type="region of interest" description="Disordered" evidence="1">
    <location>
        <begin position="240"/>
        <end position="259"/>
    </location>
</feature>
<feature type="compositionally biased region" description="Basic and acidic residues" evidence="1">
    <location>
        <begin position="47"/>
        <end position="68"/>
    </location>
</feature>
<dbReference type="PANTHER" id="PTHR23349">
    <property type="entry name" value="BASIC HELIX-LOOP-HELIX TRANSCRIPTION FACTOR, TWIST"/>
    <property type="match status" value="1"/>
</dbReference>
<dbReference type="PROSITE" id="PS50888">
    <property type="entry name" value="BHLH"/>
    <property type="match status" value="1"/>
</dbReference>
<organism>
    <name type="scientific">Branchiostoma floridae</name>
    <name type="common">Florida lancelet</name>
    <name type="synonym">Amphioxus</name>
    <dbReference type="NCBI Taxonomy" id="7739"/>
    <lineage>
        <taxon>Eukaryota</taxon>
        <taxon>Metazoa</taxon>
        <taxon>Chordata</taxon>
        <taxon>Cephalochordata</taxon>
        <taxon>Leptocardii</taxon>
        <taxon>Amphioxiformes</taxon>
        <taxon>Branchiostomatidae</taxon>
        <taxon>Branchiostoma</taxon>
    </lineage>
</organism>
<dbReference type="EMBL" id="GG666504">
    <property type="protein sequence ID" value="EEN61522.1"/>
    <property type="molecule type" value="Genomic_DNA"/>
</dbReference>
<feature type="compositionally biased region" description="Polar residues" evidence="1">
    <location>
        <begin position="247"/>
        <end position="259"/>
    </location>
</feature>
<proteinExistence type="predicted"/>
<evidence type="ECO:0000259" key="2">
    <source>
        <dbReference type="PROSITE" id="PS50888"/>
    </source>
</evidence>
<feature type="compositionally biased region" description="Basic residues" evidence="1">
    <location>
        <begin position="34"/>
        <end position="46"/>
    </location>
</feature>
<dbReference type="InterPro" id="IPR036638">
    <property type="entry name" value="HLH_DNA-bd_sf"/>
</dbReference>
<dbReference type="InterPro" id="IPR050283">
    <property type="entry name" value="E-box_TF_Regulators"/>
</dbReference>
<evidence type="ECO:0000313" key="3">
    <source>
        <dbReference type="EMBL" id="EEN61522.1"/>
    </source>
</evidence>
<evidence type="ECO:0000256" key="1">
    <source>
        <dbReference type="SAM" id="MobiDB-lite"/>
    </source>
</evidence>
<dbReference type="Gene3D" id="4.10.280.10">
    <property type="entry name" value="Helix-loop-helix DNA-binding domain"/>
    <property type="match status" value="1"/>
</dbReference>
<dbReference type="InterPro" id="IPR011598">
    <property type="entry name" value="bHLH_dom"/>
</dbReference>
<dbReference type="InParanoid" id="C3YDQ3"/>
<dbReference type="AlphaFoldDB" id="C3YDQ3"/>
<dbReference type="SMART" id="SM00353">
    <property type="entry name" value="HLH"/>
    <property type="match status" value="1"/>
</dbReference>
<feature type="compositionally biased region" description="Basic and acidic residues" evidence="1">
    <location>
        <begin position="1"/>
        <end position="15"/>
    </location>
</feature>
<sequence length="396" mass="43987">MPVELRERRGKRSEPDSDDIPVLPSEDRTVEPPKKRRRKAKKTPKKNAKDCAEKKTKKQSAEGEEQKVPKPKKKYPYKYRPRPNAAVKERERLVVFNQAFAELQDKLPERLQLSQEKRLPKKLILRFAVRYIKYLQEELERAPGDPASGEMVMSPEELSLWGTGDDEDKASEVGWQLGGSPIDSTESSASESSMEFIDLCELASPFRAAAGKLEQPAPRAGEGTPGPGAVLDTRAPAIHTRVPGRNTGKTNEPCTVTNTKSSPLFRTVLPNTQLTHMPLCKCAECATPLLPDDVPAMHPASPPKNSAAFPLGDCMDFFPSYIDSIPDIRGELPSLPDDFAPDSPLATVPHSMFDIPGLDRTPPKVSSVYHQPLSPYNTQVTSPSFYDDELHFKLIH</sequence>
<dbReference type="SUPFAM" id="SSF47459">
    <property type="entry name" value="HLH, helix-loop-helix DNA-binding domain"/>
    <property type="match status" value="1"/>
</dbReference>
<feature type="region of interest" description="Disordered" evidence="1">
    <location>
        <begin position="1"/>
        <end position="83"/>
    </location>
</feature>
<dbReference type="PANTHER" id="PTHR23349:SF97">
    <property type="entry name" value="BHLH DOMAIN-CONTAINING PROTEIN"/>
    <property type="match status" value="1"/>
</dbReference>
<dbReference type="STRING" id="7739.C3YDQ3"/>
<reference evidence="3" key="1">
    <citation type="journal article" date="2008" name="Nature">
        <title>The amphioxus genome and the evolution of the chordate karyotype.</title>
        <authorList>
            <consortium name="US DOE Joint Genome Institute (JGI-PGF)"/>
            <person name="Putnam N.H."/>
            <person name="Butts T."/>
            <person name="Ferrier D.E.K."/>
            <person name="Furlong R.F."/>
            <person name="Hellsten U."/>
            <person name="Kawashima T."/>
            <person name="Robinson-Rechavi M."/>
            <person name="Shoguchi E."/>
            <person name="Terry A."/>
            <person name="Yu J.-K."/>
            <person name="Benito-Gutierrez E.L."/>
            <person name="Dubchak I."/>
            <person name="Garcia-Fernandez J."/>
            <person name="Gibson-Brown J.J."/>
            <person name="Grigoriev I.V."/>
            <person name="Horton A.C."/>
            <person name="de Jong P.J."/>
            <person name="Jurka J."/>
            <person name="Kapitonov V.V."/>
            <person name="Kohara Y."/>
            <person name="Kuroki Y."/>
            <person name="Lindquist E."/>
            <person name="Lucas S."/>
            <person name="Osoegawa K."/>
            <person name="Pennacchio L.A."/>
            <person name="Salamov A.A."/>
            <person name="Satou Y."/>
            <person name="Sauka-Spengler T."/>
            <person name="Schmutz J."/>
            <person name="Shin-I T."/>
            <person name="Toyoda A."/>
            <person name="Bronner-Fraser M."/>
            <person name="Fujiyama A."/>
            <person name="Holland L.Z."/>
            <person name="Holland P.W.H."/>
            <person name="Satoh N."/>
            <person name="Rokhsar D.S."/>
        </authorList>
    </citation>
    <scope>NUCLEOTIDE SEQUENCE [LARGE SCALE GENOMIC DNA]</scope>
    <source>
        <strain evidence="3">S238N-H82</strain>
        <tissue evidence="3">Testes</tissue>
    </source>
</reference>
<accession>C3YDQ3</accession>
<feature type="domain" description="BHLH" evidence="2">
    <location>
        <begin position="80"/>
        <end position="135"/>
    </location>
</feature>
<dbReference type="Pfam" id="PF00010">
    <property type="entry name" value="HLH"/>
    <property type="match status" value="1"/>
</dbReference>
<protein>
    <recommendedName>
        <fullName evidence="2">BHLH domain-containing protein</fullName>
    </recommendedName>
</protein>
<feature type="compositionally biased region" description="Basic residues" evidence="1">
    <location>
        <begin position="69"/>
        <end position="81"/>
    </location>
</feature>
<dbReference type="GO" id="GO:0046983">
    <property type="term" value="F:protein dimerization activity"/>
    <property type="evidence" value="ECO:0007669"/>
    <property type="project" value="InterPro"/>
</dbReference>